<evidence type="ECO:0000313" key="2">
    <source>
        <dbReference type="EMBL" id="KAL2514621.1"/>
    </source>
</evidence>
<protein>
    <submittedName>
        <fullName evidence="2">Uncharacterized protein</fullName>
    </submittedName>
</protein>
<comment type="caution">
    <text evidence="2">The sequence shown here is derived from an EMBL/GenBank/DDBJ whole genome shotgun (WGS) entry which is preliminary data.</text>
</comment>
<evidence type="ECO:0000256" key="1">
    <source>
        <dbReference type="SAM" id="MobiDB-lite"/>
    </source>
</evidence>
<dbReference type="EMBL" id="JBFOLJ010000008">
    <property type="protein sequence ID" value="KAL2514621.1"/>
    <property type="molecule type" value="Genomic_DNA"/>
</dbReference>
<sequence>MTLISNLLGIYFGQPRPICITRVSKGPALVNDKTDVVELGELEPEIETETLSFNNVQSQGSDYWQNLEILPENNVRLQANDDNEVDENVDDYRDGMYINTEDQNVKSLDGNSKNTTSSYSSGPEVVEDNQFTNEQLMALS</sequence>
<reference evidence="3" key="1">
    <citation type="submission" date="2024-07" db="EMBL/GenBank/DDBJ databases">
        <title>Two chromosome-level genome assemblies of Korean endemic species Abeliophyllum distichum and Forsythia ovata (Oleaceae).</title>
        <authorList>
            <person name="Jang H."/>
        </authorList>
    </citation>
    <scope>NUCLEOTIDE SEQUENCE [LARGE SCALE GENOMIC DNA]</scope>
</reference>
<feature type="region of interest" description="Disordered" evidence="1">
    <location>
        <begin position="101"/>
        <end position="125"/>
    </location>
</feature>
<proteinExistence type="predicted"/>
<gene>
    <name evidence="2" type="ORF">Fot_28592</name>
</gene>
<evidence type="ECO:0000313" key="3">
    <source>
        <dbReference type="Proteomes" id="UP001604277"/>
    </source>
</evidence>
<feature type="compositionally biased region" description="Polar residues" evidence="1">
    <location>
        <begin position="101"/>
        <end position="121"/>
    </location>
</feature>
<name>A0ABD1TPG1_9LAMI</name>
<dbReference type="AlphaFoldDB" id="A0ABD1TPG1"/>
<dbReference type="Proteomes" id="UP001604277">
    <property type="component" value="Unassembled WGS sequence"/>
</dbReference>
<accession>A0ABD1TPG1</accession>
<organism evidence="2 3">
    <name type="scientific">Forsythia ovata</name>
    <dbReference type="NCBI Taxonomy" id="205694"/>
    <lineage>
        <taxon>Eukaryota</taxon>
        <taxon>Viridiplantae</taxon>
        <taxon>Streptophyta</taxon>
        <taxon>Embryophyta</taxon>
        <taxon>Tracheophyta</taxon>
        <taxon>Spermatophyta</taxon>
        <taxon>Magnoliopsida</taxon>
        <taxon>eudicotyledons</taxon>
        <taxon>Gunneridae</taxon>
        <taxon>Pentapetalae</taxon>
        <taxon>asterids</taxon>
        <taxon>lamiids</taxon>
        <taxon>Lamiales</taxon>
        <taxon>Oleaceae</taxon>
        <taxon>Forsythieae</taxon>
        <taxon>Forsythia</taxon>
    </lineage>
</organism>
<keyword evidence="3" id="KW-1185">Reference proteome</keyword>